<dbReference type="RefSeq" id="WP_307518581.1">
    <property type="nucleotide sequence ID" value="NZ_JAUSZI010000002.1"/>
</dbReference>
<comment type="caution">
    <text evidence="2">The sequence shown here is derived from an EMBL/GenBank/DDBJ whole genome shotgun (WGS) entry which is preliminary data.</text>
</comment>
<evidence type="ECO:0000313" key="2">
    <source>
        <dbReference type="EMBL" id="MDQ1023505.1"/>
    </source>
</evidence>
<organism evidence="2 3">
    <name type="scientific">Streptomyces umbrinus</name>
    <dbReference type="NCBI Taxonomy" id="67370"/>
    <lineage>
        <taxon>Bacteria</taxon>
        <taxon>Bacillati</taxon>
        <taxon>Actinomycetota</taxon>
        <taxon>Actinomycetes</taxon>
        <taxon>Kitasatosporales</taxon>
        <taxon>Streptomycetaceae</taxon>
        <taxon>Streptomyces</taxon>
        <taxon>Streptomyces phaeochromogenes group</taxon>
    </lineage>
</organism>
<name>A0ABU0SIW1_9ACTN</name>
<evidence type="ECO:0000256" key="1">
    <source>
        <dbReference type="SAM" id="MobiDB-lite"/>
    </source>
</evidence>
<feature type="region of interest" description="Disordered" evidence="1">
    <location>
        <begin position="43"/>
        <end position="82"/>
    </location>
</feature>
<reference evidence="2 3" key="1">
    <citation type="submission" date="2023-07" db="EMBL/GenBank/DDBJ databases">
        <title>Comparative genomics of wheat-associated soil bacteria to identify genetic determinants of phenazine resistance.</title>
        <authorList>
            <person name="Mouncey N."/>
        </authorList>
    </citation>
    <scope>NUCLEOTIDE SEQUENCE [LARGE SCALE GENOMIC DNA]</scope>
    <source>
        <strain evidence="2 3">V2I4</strain>
    </source>
</reference>
<feature type="compositionally biased region" description="Basic and acidic residues" evidence="1">
    <location>
        <begin position="139"/>
        <end position="160"/>
    </location>
</feature>
<keyword evidence="3" id="KW-1185">Reference proteome</keyword>
<dbReference type="EMBL" id="JAUSZI010000002">
    <property type="protein sequence ID" value="MDQ1023505.1"/>
    <property type="molecule type" value="Genomic_DNA"/>
</dbReference>
<feature type="region of interest" description="Disordered" evidence="1">
    <location>
        <begin position="231"/>
        <end position="250"/>
    </location>
</feature>
<protein>
    <submittedName>
        <fullName evidence="2">Small secreted protein</fullName>
    </submittedName>
</protein>
<sequence length="250" mass="27117">MRRLSSENHRIHRVLRPSRIRRGAIPAALCALALTLTACGSERAAGKDPNAGTDDRVEAGSTATAPATVFPTDSSDPESSDPDFLAFMELLVSITEPCLKYEPTKEPPTEPPEEPDPAEPPLTPLPEPLPPEEPPPPVEPRDPDDARKEMELSPVEKCDARVHSRRIANALEDTPDPTPAQVKDVLRCLGYVDGRIHGPQRSGKSVEFTLDLRLLGGELCLSGKVTGTRTVTDPYGGSPEVDCPDVRRLR</sequence>
<evidence type="ECO:0000313" key="3">
    <source>
        <dbReference type="Proteomes" id="UP001230328"/>
    </source>
</evidence>
<gene>
    <name evidence="2" type="ORF">QF035_001087</name>
</gene>
<proteinExistence type="predicted"/>
<accession>A0ABU0SIW1</accession>
<feature type="compositionally biased region" description="Pro residues" evidence="1">
    <location>
        <begin position="118"/>
        <end position="138"/>
    </location>
</feature>
<feature type="region of interest" description="Disordered" evidence="1">
    <location>
        <begin position="101"/>
        <end position="160"/>
    </location>
</feature>
<dbReference type="Proteomes" id="UP001230328">
    <property type="component" value="Unassembled WGS sequence"/>
</dbReference>